<evidence type="ECO:0000256" key="1">
    <source>
        <dbReference type="PROSITE-ProRule" id="PRU00023"/>
    </source>
</evidence>
<dbReference type="OrthoDB" id="346910at2759"/>
<sequence length="73" mass="8238">MERYGLYEAALISDIYCLKSVEYLLVLVCNIDQQKNTNSTPLYVASYDGHEKVIGLLISYGANENVKNIYGSR</sequence>
<evidence type="ECO:0000313" key="2">
    <source>
        <dbReference type="EMBL" id="CAK81250.1"/>
    </source>
</evidence>
<accession>A0DDY3</accession>
<dbReference type="AlphaFoldDB" id="A0DDY3"/>
<dbReference type="HOGENOM" id="CLU_2710173_0_0_1"/>
<dbReference type="PROSITE" id="PS50088">
    <property type="entry name" value="ANK_REPEAT"/>
    <property type="match status" value="1"/>
</dbReference>
<dbReference type="Proteomes" id="UP000000600">
    <property type="component" value="Unassembled WGS sequence"/>
</dbReference>
<dbReference type="SUPFAM" id="SSF48403">
    <property type="entry name" value="Ankyrin repeat"/>
    <property type="match status" value="1"/>
</dbReference>
<reference evidence="2 3" key="1">
    <citation type="journal article" date="2006" name="Nature">
        <title>Global trends of whole-genome duplications revealed by the ciliate Paramecium tetraurelia.</title>
        <authorList>
            <consortium name="Genoscope"/>
            <person name="Aury J.-M."/>
            <person name="Jaillon O."/>
            <person name="Duret L."/>
            <person name="Noel B."/>
            <person name="Jubin C."/>
            <person name="Porcel B.M."/>
            <person name="Segurens B."/>
            <person name="Daubin V."/>
            <person name="Anthouard V."/>
            <person name="Aiach N."/>
            <person name="Arnaiz O."/>
            <person name="Billaut A."/>
            <person name="Beisson J."/>
            <person name="Blanc I."/>
            <person name="Bouhouche K."/>
            <person name="Camara F."/>
            <person name="Duharcourt S."/>
            <person name="Guigo R."/>
            <person name="Gogendeau D."/>
            <person name="Katinka M."/>
            <person name="Keller A.-M."/>
            <person name="Kissmehl R."/>
            <person name="Klotz C."/>
            <person name="Koll F."/>
            <person name="Le Moue A."/>
            <person name="Lepere C."/>
            <person name="Malinsky S."/>
            <person name="Nowacki M."/>
            <person name="Nowak J.K."/>
            <person name="Plattner H."/>
            <person name="Poulain J."/>
            <person name="Ruiz F."/>
            <person name="Serrano V."/>
            <person name="Zagulski M."/>
            <person name="Dessen P."/>
            <person name="Betermier M."/>
            <person name="Weissenbach J."/>
            <person name="Scarpelli C."/>
            <person name="Schachter V."/>
            <person name="Sperling L."/>
            <person name="Meyer E."/>
            <person name="Cohen J."/>
            <person name="Wincker P."/>
        </authorList>
    </citation>
    <scope>NUCLEOTIDE SEQUENCE [LARGE SCALE GENOMIC DNA]</scope>
    <source>
        <strain evidence="2 3">Stock d4-2</strain>
    </source>
</reference>
<gene>
    <name evidence="2" type="ORF">GSPATT00016092001</name>
</gene>
<dbReference type="InParanoid" id="A0DDY3"/>
<dbReference type="InterPro" id="IPR002110">
    <property type="entry name" value="Ankyrin_rpt"/>
</dbReference>
<dbReference type="Pfam" id="PF12796">
    <property type="entry name" value="Ank_2"/>
    <property type="match status" value="1"/>
</dbReference>
<dbReference type="PROSITE" id="PS50297">
    <property type="entry name" value="ANK_REP_REGION"/>
    <property type="match status" value="1"/>
</dbReference>
<dbReference type="InterPro" id="IPR036770">
    <property type="entry name" value="Ankyrin_rpt-contain_sf"/>
</dbReference>
<dbReference type="EMBL" id="CT868396">
    <property type="protein sequence ID" value="CAK81250.1"/>
    <property type="molecule type" value="Genomic_DNA"/>
</dbReference>
<dbReference type="Gene3D" id="1.25.40.20">
    <property type="entry name" value="Ankyrin repeat-containing domain"/>
    <property type="match status" value="1"/>
</dbReference>
<dbReference type="RefSeq" id="XP_001448647.1">
    <property type="nucleotide sequence ID" value="XM_001448610.1"/>
</dbReference>
<organism evidence="2 3">
    <name type="scientific">Paramecium tetraurelia</name>
    <dbReference type="NCBI Taxonomy" id="5888"/>
    <lineage>
        <taxon>Eukaryota</taxon>
        <taxon>Sar</taxon>
        <taxon>Alveolata</taxon>
        <taxon>Ciliophora</taxon>
        <taxon>Intramacronucleata</taxon>
        <taxon>Oligohymenophorea</taxon>
        <taxon>Peniculida</taxon>
        <taxon>Parameciidae</taxon>
        <taxon>Paramecium</taxon>
    </lineage>
</organism>
<feature type="repeat" description="ANK" evidence="1">
    <location>
        <begin position="37"/>
        <end position="69"/>
    </location>
</feature>
<keyword evidence="3" id="KW-1185">Reference proteome</keyword>
<name>A0DDY3_PARTE</name>
<evidence type="ECO:0000313" key="3">
    <source>
        <dbReference type="Proteomes" id="UP000000600"/>
    </source>
</evidence>
<proteinExistence type="predicted"/>
<protein>
    <submittedName>
        <fullName evidence="2">Uncharacterized protein</fullName>
    </submittedName>
</protein>
<dbReference type="KEGG" id="ptm:GSPATT00016092001"/>
<keyword evidence="1" id="KW-0040">ANK repeat</keyword>
<dbReference type="GeneID" id="5034432"/>